<accession>A0A1U7LSG4</accession>
<keyword evidence="6" id="KW-0813">Transport</keyword>
<keyword evidence="4 5" id="KW-0472">Membrane</keyword>
<dbReference type="PANTHER" id="PTHR46181:SF3">
    <property type="entry name" value="MITOCHONDRIAL GLYCINE TRANSPORTER"/>
    <property type="match status" value="1"/>
</dbReference>
<dbReference type="Proteomes" id="UP000186594">
    <property type="component" value="Unassembled WGS sequence"/>
</dbReference>
<dbReference type="Gene3D" id="1.50.40.10">
    <property type="entry name" value="Mitochondrial carrier domain"/>
    <property type="match status" value="2"/>
</dbReference>
<dbReference type="OMA" id="PWTQVLR"/>
<evidence type="ECO:0000256" key="2">
    <source>
        <dbReference type="ARBA" id="ARBA00022692"/>
    </source>
</evidence>
<keyword evidence="8" id="KW-1185">Reference proteome</keyword>
<evidence type="ECO:0000256" key="3">
    <source>
        <dbReference type="ARBA" id="ARBA00022989"/>
    </source>
</evidence>
<dbReference type="InterPro" id="IPR023395">
    <property type="entry name" value="MCP_dom_sf"/>
</dbReference>
<dbReference type="InterPro" id="IPR018108">
    <property type="entry name" value="MCP_transmembrane"/>
</dbReference>
<evidence type="ECO:0000313" key="8">
    <source>
        <dbReference type="Proteomes" id="UP000186594"/>
    </source>
</evidence>
<feature type="repeat" description="Solcar" evidence="5">
    <location>
        <begin position="84"/>
        <end position="168"/>
    </location>
</feature>
<dbReference type="PANTHER" id="PTHR46181">
    <property type="entry name" value="MITOCHONDRIAL GLYCINE TRANSPORTER"/>
    <property type="match status" value="1"/>
</dbReference>
<dbReference type="PROSITE" id="PS50920">
    <property type="entry name" value="SOLCAR"/>
    <property type="match status" value="2"/>
</dbReference>
<name>A0A1U7LSG4_NEOID</name>
<feature type="repeat" description="Solcar" evidence="5">
    <location>
        <begin position="1"/>
        <end position="82"/>
    </location>
</feature>
<sequence length="184" mass="19772">MVSHLSAGAVSGLLSSVVLQPFDLLKTRVQQTRKAGSVYSQVTAILRNEGVWGLWRGAWPSMIRTSVGSALYFQTLAMMRKDNNTAMVNLITGASARAAVGFVMMPITIVKVRFESSLYTYNTILHATRDIFRGGGVNGFFAGFGVTALRDAPYAGIYVFSYEACKKTLPGNSLPVNFASGAGT</sequence>
<dbReference type="GO" id="GO:0015187">
    <property type="term" value="F:glycine transmembrane transporter activity"/>
    <property type="evidence" value="ECO:0007669"/>
    <property type="project" value="EnsemblFungi"/>
</dbReference>
<dbReference type="SUPFAM" id="SSF103506">
    <property type="entry name" value="Mitochondrial carrier"/>
    <property type="match status" value="1"/>
</dbReference>
<protein>
    <submittedName>
        <fullName evidence="7">Solute carrier family 25 member 38</fullName>
    </submittedName>
</protein>
<evidence type="ECO:0000256" key="5">
    <source>
        <dbReference type="PROSITE-ProRule" id="PRU00282"/>
    </source>
</evidence>
<dbReference type="OrthoDB" id="1924968at2759"/>
<reference evidence="7 8" key="1">
    <citation type="submission" date="2016-04" db="EMBL/GenBank/DDBJ databases">
        <title>Evolutionary innovation and constraint leading to complex multicellularity in the Ascomycota.</title>
        <authorList>
            <person name="Cisse O."/>
            <person name="Nguyen A."/>
            <person name="Hewitt D.A."/>
            <person name="Jedd G."/>
            <person name="Stajich J.E."/>
        </authorList>
    </citation>
    <scope>NUCLEOTIDE SEQUENCE [LARGE SCALE GENOMIC DNA]</scope>
    <source>
        <strain evidence="7 8">DAH-3</strain>
    </source>
</reference>
<dbReference type="Pfam" id="PF00153">
    <property type="entry name" value="Mito_carr"/>
    <property type="match status" value="2"/>
</dbReference>
<comment type="subcellular location">
    <subcellularLocation>
        <location evidence="1">Membrane</location>
        <topology evidence="1">Multi-pass membrane protein</topology>
    </subcellularLocation>
</comment>
<comment type="caution">
    <text evidence="7">The sequence shown here is derived from an EMBL/GenBank/DDBJ whole genome shotgun (WGS) entry which is preliminary data.</text>
</comment>
<dbReference type="GO" id="GO:0006783">
    <property type="term" value="P:heme biosynthetic process"/>
    <property type="evidence" value="ECO:0007669"/>
    <property type="project" value="EnsemblFungi"/>
</dbReference>
<dbReference type="AlphaFoldDB" id="A0A1U7LSG4"/>
<evidence type="ECO:0000256" key="6">
    <source>
        <dbReference type="RuleBase" id="RU000488"/>
    </source>
</evidence>
<comment type="similarity">
    <text evidence="6">Belongs to the mitochondrial carrier (TC 2.A.29) family.</text>
</comment>
<dbReference type="GO" id="GO:0005739">
    <property type="term" value="C:mitochondrion"/>
    <property type="evidence" value="ECO:0007669"/>
    <property type="project" value="EnsemblFungi"/>
</dbReference>
<proteinExistence type="inferred from homology"/>
<keyword evidence="3" id="KW-1133">Transmembrane helix</keyword>
<dbReference type="GO" id="GO:0016020">
    <property type="term" value="C:membrane"/>
    <property type="evidence" value="ECO:0007669"/>
    <property type="project" value="UniProtKB-SubCell"/>
</dbReference>
<organism evidence="7 8">
    <name type="scientific">Neolecta irregularis (strain DAH-3)</name>
    <dbReference type="NCBI Taxonomy" id="1198029"/>
    <lineage>
        <taxon>Eukaryota</taxon>
        <taxon>Fungi</taxon>
        <taxon>Dikarya</taxon>
        <taxon>Ascomycota</taxon>
        <taxon>Taphrinomycotina</taxon>
        <taxon>Neolectales</taxon>
        <taxon>Neolectaceae</taxon>
        <taxon>Neolecta</taxon>
    </lineage>
</organism>
<gene>
    <name evidence="7" type="ORF">NEOLI_001123</name>
</gene>
<evidence type="ECO:0000256" key="4">
    <source>
        <dbReference type="ARBA" id="ARBA00023136"/>
    </source>
</evidence>
<evidence type="ECO:0000256" key="1">
    <source>
        <dbReference type="ARBA" id="ARBA00004141"/>
    </source>
</evidence>
<dbReference type="GO" id="GO:1904983">
    <property type="term" value="P:glycine import into mitochondrion"/>
    <property type="evidence" value="ECO:0007669"/>
    <property type="project" value="EnsemblFungi"/>
</dbReference>
<keyword evidence="2 5" id="KW-0812">Transmembrane</keyword>
<dbReference type="EMBL" id="LXFE01000360">
    <property type="protein sequence ID" value="OLL25558.1"/>
    <property type="molecule type" value="Genomic_DNA"/>
</dbReference>
<evidence type="ECO:0000313" key="7">
    <source>
        <dbReference type="EMBL" id="OLL25558.1"/>
    </source>
</evidence>